<dbReference type="InterPro" id="IPR001506">
    <property type="entry name" value="Peptidase_M12A"/>
</dbReference>
<dbReference type="Pfam" id="PF01400">
    <property type="entry name" value="Astacin"/>
    <property type="match status" value="1"/>
</dbReference>
<dbReference type="GO" id="GO:0008270">
    <property type="term" value="F:zinc ion binding"/>
    <property type="evidence" value="ECO:0007669"/>
    <property type="project" value="InterPro"/>
</dbReference>
<organism evidence="3 4">
    <name type="scientific">Zooshikella ganghwensis</name>
    <dbReference type="NCBI Taxonomy" id="202772"/>
    <lineage>
        <taxon>Bacteria</taxon>
        <taxon>Pseudomonadati</taxon>
        <taxon>Pseudomonadota</taxon>
        <taxon>Gammaproteobacteria</taxon>
        <taxon>Oceanospirillales</taxon>
        <taxon>Zooshikellaceae</taxon>
        <taxon>Zooshikella</taxon>
    </lineage>
</organism>
<accession>A0A4P9VRR6</accession>
<dbReference type="SMART" id="SM00235">
    <property type="entry name" value="ZnMc"/>
    <property type="match status" value="1"/>
</dbReference>
<dbReference type="Gene3D" id="3.40.390.10">
    <property type="entry name" value="Collagenase (Catalytic Domain)"/>
    <property type="match status" value="1"/>
</dbReference>
<evidence type="ECO:0000313" key="4">
    <source>
        <dbReference type="Proteomes" id="UP000257039"/>
    </source>
</evidence>
<keyword evidence="4" id="KW-1185">Reference proteome</keyword>
<feature type="signal peptide" evidence="1">
    <location>
        <begin position="1"/>
        <end position="21"/>
    </location>
</feature>
<comment type="caution">
    <text evidence="3">The sequence shown here is derived from an EMBL/GenBank/DDBJ whole genome shotgun (WGS) entry which is preliminary data.</text>
</comment>
<dbReference type="InterPro" id="IPR006026">
    <property type="entry name" value="Peptidase_Metallo"/>
</dbReference>
<evidence type="ECO:0000313" key="3">
    <source>
        <dbReference type="EMBL" id="RDH45489.1"/>
    </source>
</evidence>
<dbReference type="GO" id="GO:0006508">
    <property type="term" value="P:proteolysis"/>
    <property type="evidence" value="ECO:0007669"/>
    <property type="project" value="InterPro"/>
</dbReference>
<dbReference type="Proteomes" id="UP000257039">
    <property type="component" value="Unassembled WGS sequence"/>
</dbReference>
<proteinExistence type="predicted"/>
<sequence>MRVRLLHLSTIILLSTQTAFSSVIDTSNKWENPSNIEVCWQMEEPKTLSNLFPSLAWIKSSEEISSMSDVQLTEIFFSISGKQPDTETNDLEDARSQLLYLFNLGEDFKKLKPNISSYKKLIENIIVDSYHKNTRFRFTGWKSCTEEQKYSTNNIRVYLDTQRLEVDKGVFKYITVGGYNGIGAPTQDLAGKGTLGFTVYPDPKNEFHRDKLKRTVIHEFGHALGLVHEHDRTDAKKCEHTNPRNYAVNGTTSTNGGIVQYVGPFDSRSIMSYCGGDVLTKGDIAGLNYLYPGYGHPLAETSSCIKNPDSLYVEKSFQHEDWCNGFKSQSSCEQVIRESVSLCKWVLLN</sequence>
<keyword evidence="1" id="KW-0732">Signal</keyword>
<feature type="domain" description="Peptidase metallopeptidase" evidence="2">
    <location>
        <begin position="98"/>
        <end position="264"/>
    </location>
</feature>
<feature type="chain" id="PRO_5020622164" description="Peptidase metallopeptidase domain-containing protein" evidence="1">
    <location>
        <begin position="22"/>
        <end position="349"/>
    </location>
</feature>
<evidence type="ECO:0000256" key="1">
    <source>
        <dbReference type="SAM" id="SignalP"/>
    </source>
</evidence>
<reference evidence="3 4" key="1">
    <citation type="submission" date="2017-04" db="EMBL/GenBank/DDBJ databases">
        <title>Draft genome sequence of Zooshikella ganghwensis VG4 isolated from Red Sea sediments.</title>
        <authorList>
            <person name="Rehman Z."/>
            <person name="Alam I."/>
            <person name="Kamau A."/>
            <person name="Bajic V."/>
            <person name="Leiknes T."/>
        </authorList>
    </citation>
    <scope>NUCLEOTIDE SEQUENCE [LARGE SCALE GENOMIC DNA]</scope>
    <source>
        <strain evidence="3 4">VG4</strain>
    </source>
</reference>
<dbReference type="RefSeq" id="WP_094788438.1">
    <property type="nucleotide sequence ID" value="NZ_NDXW01000001.1"/>
</dbReference>
<evidence type="ECO:0000259" key="2">
    <source>
        <dbReference type="SMART" id="SM00235"/>
    </source>
</evidence>
<dbReference type="AlphaFoldDB" id="A0A4P9VRR6"/>
<gene>
    <name evidence="3" type="ORF">B9G39_19690</name>
</gene>
<dbReference type="InterPro" id="IPR024079">
    <property type="entry name" value="MetalloPept_cat_dom_sf"/>
</dbReference>
<dbReference type="EMBL" id="NDXW01000001">
    <property type="protein sequence ID" value="RDH45489.1"/>
    <property type="molecule type" value="Genomic_DNA"/>
</dbReference>
<dbReference type="SUPFAM" id="SSF55486">
    <property type="entry name" value="Metalloproteases ('zincins'), catalytic domain"/>
    <property type="match status" value="1"/>
</dbReference>
<name>A0A4P9VRR6_9GAMM</name>
<protein>
    <recommendedName>
        <fullName evidence="2">Peptidase metallopeptidase domain-containing protein</fullName>
    </recommendedName>
</protein>
<dbReference type="GO" id="GO:0004222">
    <property type="term" value="F:metalloendopeptidase activity"/>
    <property type="evidence" value="ECO:0007669"/>
    <property type="project" value="InterPro"/>
</dbReference>